<organism evidence="1">
    <name type="scientific">uncultured marine thaumarchaeote KM3_26_B10</name>
    <dbReference type="NCBI Taxonomy" id="1456107"/>
    <lineage>
        <taxon>Archaea</taxon>
        <taxon>Nitrososphaerota</taxon>
        <taxon>environmental samples</taxon>
    </lineage>
</organism>
<sequence length="51" mass="5853">MGRSFLQSILNYTLDRSGNSYSHQASLSLLKFLINQKHETIVTWGEGKIRI</sequence>
<dbReference type="EMBL" id="KF900818">
    <property type="protein sequence ID" value="AIF08025.1"/>
    <property type="molecule type" value="Genomic_DNA"/>
</dbReference>
<dbReference type="AlphaFoldDB" id="A0A075GYN4"/>
<name>A0A075GYN4_9ARCH</name>
<proteinExistence type="predicted"/>
<reference evidence="1" key="1">
    <citation type="journal article" date="2014" name="Genome Biol. Evol.">
        <title>Pangenome evidence for extensive interdomain horizontal transfer affecting lineage core and shell genes in uncultured planktonic thaumarchaeota and euryarchaeota.</title>
        <authorList>
            <person name="Deschamps P."/>
            <person name="Zivanovic Y."/>
            <person name="Moreira D."/>
            <person name="Rodriguez-Valera F."/>
            <person name="Lopez-Garcia P."/>
        </authorList>
    </citation>
    <scope>NUCLEOTIDE SEQUENCE</scope>
</reference>
<protein>
    <submittedName>
        <fullName evidence="1">Uncharacterized protein</fullName>
    </submittedName>
</protein>
<evidence type="ECO:0000313" key="1">
    <source>
        <dbReference type="EMBL" id="AIF08025.1"/>
    </source>
</evidence>
<accession>A0A075GYN4</accession>